<gene>
    <name evidence="11" type="ORF">SAMN05421870_11037</name>
</gene>
<dbReference type="PRINTS" id="PR00169">
    <property type="entry name" value="KCHANNEL"/>
</dbReference>
<dbReference type="OrthoDB" id="9799090at2"/>
<feature type="transmembrane region" description="Helical" evidence="9">
    <location>
        <begin position="31"/>
        <end position="49"/>
    </location>
</feature>
<evidence type="ECO:0000256" key="6">
    <source>
        <dbReference type="ARBA" id="ARBA00023136"/>
    </source>
</evidence>
<organism evidence="11 12">
    <name type="scientific">Streptomyces qinglanensis</name>
    <dbReference type="NCBI Taxonomy" id="943816"/>
    <lineage>
        <taxon>Bacteria</taxon>
        <taxon>Bacillati</taxon>
        <taxon>Actinomycetota</taxon>
        <taxon>Actinomycetes</taxon>
        <taxon>Kitasatosporales</taxon>
        <taxon>Streptomycetaceae</taxon>
        <taxon>Streptomyces</taxon>
    </lineage>
</organism>
<sequence>MNERTDTSEPTAFPATKASAEPPEPLPVVDVLLMGVVLVFLAAYAWPILQPDLSPRWRTACTWASWITWGLFALDYVVRLMRAVDRWVYFKRNLFTLATVVLPFFRPLRMLRLLTVMSVLNRRAAVSLRGQVTTYAVGATGLLMFCGALAVLDAERGVEGATIDSFPDAVWWAFATVTTVGYGDYYPVTMTGRVVAVLLMIAGIAVLGVVSASLASWFIERVSSAGTEERTATRQEIHELTEVIRAQQRQLEEQRALLTSVGRQPAGPDPSPAEDGPGAPRTG</sequence>
<dbReference type="InterPro" id="IPR013099">
    <property type="entry name" value="K_chnl_dom"/>
</dbReference>
<evidence type="ECO:0000259" key="10">
    <source>
        <dbReference type="Pfam" id="PF07885"/>
    </source>
</evidence>
<evidence type="ECO:0000256" key="7">
    <source>
        <dbReference type="ARBA" id="ARBA00023303"/>
    </source>
</evidence>
<evidence type="ECO:0000313" key="12">
    <source>
        <dbReference type="Proteomes" id="UP000182841"/>
    </source>
</evidence>
<keyword evidence="4 9" id="KW-1133">Transmembrane helix</keyword>
<keyword evidence="12" id="KW-1185">Reference proteome</keyword>
<dbReference type="InterPro" id="IPR028325">
    <property type="entry name" value="VG_K_chnl"/>
</dbReference>
<comment type="subcellular location">
    <subcellularLocation>
        <location evidence="1">Membrane</location>
        <topology evidence="1">Multi-pass membrane protein</topology>
    </subcellularLocation>
</comment>
<evidence type="ECO:0000256" key="1">
    <source>
        <dbReference type="ARBA" id="ARBA00004141"/>
    </source>
</evidence>
<feature type="transmembrane region" description="Helical" evidence="9">
    <location>
        <begin position="195"/>
        <end position="219"/>
    </location>
</feature>
<evidence type="ECO:0000256" key="8">
    <source>
        <dbReference type="SAM" id="MobiDB-lite"/>
    </source>
</evidence>
<keyword evidence="2" id="KW-0813">Transport</keyword>
<evidence type="ECO:0000256" key="9">
    <source>
        <dbReference type="SAM" id="Phobius"/>
    </source>
</evidence>
<dbReference type="PANTHER" id="PTHR11537">
    <property type="entry name" value="VOLTAGE-GATED POTASSIUM CHANNEL"/>
    <property type="match status" value="1"/>
</dbReference>
<evidence type="ECO:0000256" key="3">
    <source>
        <dbReference type="ARBA" id="ARBA00022692"/>
    </source>
</evidence>
<keyword evidence="3 9" id="KW-0812">Transmembrane</keyword>
<dbReference type="GO" id="GO:0008076">
    <property type="term" value="C:voltage-gated potassium channel complex"/>
    <property type="evidence" value="ECO:0007669"/>
    <property type="project" value="InterPro"/>
</dbReference>
<keyword evidence="7 11" id="KW-0407">Ion channel</keyword>
<evidence type="ECO:0000313" key="11">
    <source>
        <dbReference type="EMBL" id="SES15541.1"/>
    </source>
</evidence>
<dbReference type="GO" id="GO:0005249">
    <property type="term" value="F:voltage-gated potassium channel activity"/>
    <property type="evidence" value="ECO:0007669"/>
    <property type="project" value="InterPro"/>
</dbReference>
<dbReference type="STRING" id="943816.AN217_23270"/>
<dbReference type="Gene3D" id="1.20.5.110">
    <property type="match status" value="1"/>
</dbReference>
<dbReference type="PANTHER" id="PTHR11537:SF254">
    <property type="entry name" value="POTASSIUM VOLTAGE-GATED CHANNEL PROTEIN SHAB"/>
    <property type="match status" value="1"/>
</dbReference>
<keyword evidence="6 9" id="KW-0472">Membrane</keyword>
<keyword evidence="5" id="KW-0406">Ion transport</keyword>
<feature type="domain" description="Potassium channel" evidence="10">
    <location>
        <begin position="152"/>
        <end position="219"/>
    </location>
</feature>
<feature type="transmembrane region" description="Helical" evidence="9">
    <location>
        <begin position="61"/>
        <end position="81"/>
    </location>
</feature>
<feature type="region of interest" description="Disordered" evidence="8">
    <location>
        <begin position="255"/>
        <end position="283"/>
    </location>
</feature>
<dbReference type="InterPro" id="IPR027359">
    <property type="entry name" value="Volt_channel_dom_sf"/>
</dbReference>
<reference evidence="12" key="1">
    <citation type="submission" date="2016-10" db="EMBL/GenBank/DDBJ databases">
        <authorList>
            <person name="Varghese N."/>
            <person name="Submissions S."/>
        </authorList>
    </citation>
    <scope>NUCLEOTIDE SEQUENCE [LARGE SCALE GENOMIC DNA]</scope>
    <source>
        <strain evidence="12">CGMCC 4.6825</strain>
    </source>
</reference>
<evidence type="ECO:0000256" key="4">
    <source>
        <dbReference type="ARBA" id="ARBA00022989"/>
    </source>
</evidence>
<accession>A0A1H9V1V0</accession>
<protein>
    <submittedName>
        <fullName evidence="11">Voltage-gated potassium channel</fullName>
    </submittedName>
</protein>
<dbReference type="RefSeq" id="WP_075001878.1">
    <property type="nucleotide sequence ID" value="NZ_FOGO01000010.1"/>
</dbReference>
<feature type="region of interest" description="Disordered" evidence="8">
    <location>
        <begin position="1"/>
        <end position="21"/>
    </location>
</feature>
<evidence type="ECO:0000256" key="5">
    <source>
        <dbReference type="ARBA" id="ARBA00023065"/>
    </source>
</evidence>
<feature type="transmembrane region" description="Helical" evidence="9">
    <location>
        <begin position="132"/>
        <end position="150"/>
    </location>
</feature>
<dbReference type="Pfam" id="PF07885">
    <property type="entry name" value="Ion_trans_2"/>
    <property type="match status" value="1"/>
</dbReference>
<dbReference type="Proteomes" id="UP000182841">
    <property type="component" value="Unassembled WGS sequence"/>
</dbReference>
<dbReference type="SUPFAM" id="SSF81324">
    <property type="entry name" value="Voltage-gated potassium channels"/>
    <property type="match status" value="1"/>
</dbReference>
<dbReference type="GO" id="GO:0001508">
    <property type="term" value="P:action potential"/>
    <property type="evidence" value="ECO:0007669"/>
    <property type="project" value="TreeGrafter"/>
</dbReference>
<proteinExistence type="predicted"/>
<name>A0A1H9V1V0_9ACTN</name>
<dbReference type="Gene3D" id="1.20.120.350">
    <property type="entry name" value="Voltage-gated potassium channels. Chain C"/>
    <property type="match status" value="1"/>
</dbReference>
<dbReference type="EMBL" id="FOGO01000010">
    <property type="protein sequence ID" value="SES15541.1"/>
    <property type="molecule type" value="Genomic_DNA"/>
</dbReference>
<dbReference type="AlphaFoldDB" id="A0A1H9V1V0"/>
<feature type="transmembrane region" description="Helical" evidence="9">
    <location>
        <begin position="170"/>
        <end position="188"/>
    </location>
</feature>
<evidence type="ECO:0000256" key="2">
    <source>
        <dbReference type="ARBA" id="ARBA00022448"/>
    </source>
</evidence>
<dbReference type="Gene3D" id="1.10.287.70">
    <property type="match status" value="1"/>
</dbReference>